<evidence type="ECO:0000256" key="1">
    <source>
        <dbReference type="SAM" id="MobiDB-lite"/>
    </source>
</evidence>
<feature type="compositionally biased region" description="Low complexity" evidence="1">
    <location>
        <begin position="137"/>
        <end position="155"/>
    </location>
</feature>
<keyword evidence="3" id="KW-1185">Reference proteome</keyword>
<feature type="compositionally biased region" description="Basic and acidic residues" evidence="1">
    <location>
        <begin position="117"/>
        <end position="136"/>
    </location>
</feature>
<dbReference type="EMBL" id="JABSTU010000010">
    <property type="protein sequence ID" value="KAH8019834.1"/>
    <property type="molecule type" value="Genomic_DNA"/>
</dbReference>
<feature type="compositionally biased region" description="Polar residues" evidence="1">
    <location>
        <begin position="1"/>
        <end position="15"/>
    </location>
</feature>
<evidence type="ECO:0000313" key="3">
    <source>
        <dbReference type="Proteomes" id="UP000821866"/>
    </source>
</evidence>
<proteinExistence type="predicted"/>
<sequence length="170" mass="19658">MLTTNDRSLRAQNHLPTGCKRATSKTDHAQKLQISPPGFCFSRRVTATTQLHHLDVPLQSFGHRQPGLYQKTTMHHHEMFLQGTTCLRVFLPPLLLLIRPPALPRFSTYPPRMHETWTAHPADHRPRQQWPKEFRSESSASERSPTPPLTCSRRSLSPRRRSPSPYQLRN</sequence>
<organism evidence="2 3">
    <name type="scientific">Rhipicephalus microplus</name>
    <name type="common">Cattle tick</name>
    <name type="synonym">Boophilus microplus</name>
    <dbReference type="NCBI Taxonomy" id="6941"/>
    <lineage>
        <taxon>Eukaryota</taxon>
        <taxon>Metazoa</taxon>
        <taxon>Ecdysozoa</taxon>
        <taxon>Arthropoda</taxon>
        <taxon>Chelicerata</taxon>
        <taxon>Arachnida</taxon>
        <taxon>Acari</taxon>
        <taxon>Parasitiformes</taxon>
        <taxon>Ixodida</taxon>
        <taxon>Ixodoidea</taxon>
        <taxon>Ixodidae</taxon>
        <taxon>Rhipicephalinae</taxon>
        <taxon>Rhipicephalus</taxon>
        <taxon>Boophilus</taxon>
    </lineage>
</organism>
<reference evidence="2" key="2">
    <citation type="submission" date="2021-09" db="EMBL/GenBank/DDBJ databases">
        <authorList>
            <person name="Jia N."/>
            <person name="Wang J."/>
            <person name="Shi W."/>
            <person name="Du L."/>
            <person name="Sun Y."/>
            <person name="Zhan W."/>
            <person name="Jiang J."/>
            <person name="Wang Q."/>
            <person name="Zhang B."/>
            <person name="Ji P."/>
            <person name="Sakyi L.B."/>
            <person name="Cui X."/>
            <person name="Yuan T."/>
            <person name="Jiang B."/>
            <person name="Yang W."/>
            <person name="Lam T.T.-Y."/>
            <person name="Chang Q."/>
            <person name="Ding S."/>
            <person name="Wang X."/>
            <person name="Zhu J."/>
            <person name="Ruan X."/>
            <person name="Zhao L."/>
            <person name="Wei J."/>
            <person name="Que T."/>
            <person name="Du C."/>
            <person name="Cheng J."/>
            <person name="Dai P."/>
            <person name="Han X."/>
            <person name="Huang E."/>
            <person name="Gao Y."/>
            <person name="Liu J."/>
            <person name="Shao H."/>
            <person name="Ye R."/>
            <person name="Li L."/>
            <person name="Wei W."/>
            <person name="Wang X."/>
            <person name="Wang C."/>
            <person name="Huo Q."/>
            <person name="Li W."/>
            <person name="Guo W."/>
            <person name="Chen H."/>
            <person name="Chen S."/>
            <person name="Zhou L."/>
            <person name="Zhou L."/>
            <person name="Ni X."/>
            <person name="Tian J."/>
            <person name="Zhou Y."/>
            <person name="Sheng Y."/>
            <person name="Liu T."/>
            <person name="Pan Y."/>
            <person name="Xia L."/>
            <person name="Li J."/>
            <person name="Zhao F."/>
            <person name="Cao W."/>
        </authorList>
    </citation>
    <scope>NUCLEOTIDE SEQUENCE</scope>
    <source>
        <strain evidence="2">Rmic-2018</strain>
        <tissue evidence="2">Larvae</tissue>
    </source>
</reference>
<evidence type="ECO:0000313" key="2">
    <source>
        <dbReference type="EMBL" id="KAH8019834.1"/>
    </source>
</evidence>
<accession>A0A9J6DCX0</accession>
<feature type="region of interest" description="Disordered" evidence="1">
    <location>
        <begin position="117"/>
        <end position="170"/>
    </location>
</feature>
<dbReference type="Proteomes" id="UP000821866">
    <property type="component" value="Chromosome 8"/>
</dbReference>
<dbReference type="AlphaFoldDB" id="A0A9J6DCX0"/>
<name>A0A9J6DCX0_RHIMP</name>
<reference evidence="2" key="1">
    <citation type="journal article" date="2020" name="Cell">
        <title>Large-Scale Comparative Analyses of Tick Genomes Elucidate Their Genetic Diversity and Vector Capacities.</title>
        <authorList>
            <consortium name="Tick Genome and Microbiome Consortium (TIGMIC)"/>
            <person name="Jia N."/>
            <person name="Wang J."/>
            <person name="Shi W."/>
            <person name="Du L."/>
            <person name="Sun Y."/>
            <person name="Zhan W."/>
            <person name="Jiang J.F."/>
            <person name="Wang Q."/>
            <person name="Zhang B."/>
            <person name="Ji P."/>
            <person name="Bell-Sakyi L."/>
            <person name="Cui X.M."/>
            <person name="Yuan T.T."/>
            <person name="Jiang B.G."/>
            <person name="Yang W.F."/>
            <person name="Lam T.T."/>
            <person name="Chang Q.C."/>
            <person name="Ding S.J."/>
            <person name="Wang X.J."/>
            <person name="Zhu J.G."/>
            <person name="Ruan X.D."/>
            <person name="Zhao L."/>
            <person name="Wei J.T."/>
            <person name="Ye R.Z."/>
            <person name="Que T.C."/>
            <person name="Du C.H."/>
            <person name="Zhou Y.H."/>
            <person name="Cheng J.X."/>
            <person name="Dai P.F."/>
            <person name="Guo W.B."/>
            <person name="Han X.H."/>
            <person name="Huang E.J."/>
            <person name="Li L.F."/>
            <person name="Wei W."/>
            <person name="Gao Y.C."/>
            <person name="Liu J.Z."/>
            <person name="Shao H.Z."/>
            <person name="Wang X."/>
            <person name="Wang C.C."/>
            <person name="Yang T.C."/>
            <person name="Huo Q.B."/>
            <person name="Li W."/>
            <person name="Chen H.Y."/>
            <person name="Chen S.E."/>
            <person name="Zhou L.G."/>
            <person name="Ni X.B."/>
            <person name="Tian J.H."/>
            <person name="Sheng Y."/>
            <person name="Liu T."/>
            <person name="Pan Y.S."/>
            <person name="Xia L.Y."/>
            <person name="Li J."/>
            <person name="Zhao F."/>
            <person name="Cao W.C."/>
        </authorList>
    </citation>
    <scope>NUCLEOTIDE SEQUENCE</scope>
    <source>
        <strain evidence="2">Rmic-2018</strain>
    </source>
</reference>
<feature type="region of interest" description="Disordered" evidence="1">
    <location>
        <begin position="1"/>
        <end position="28"/>
    </location>
</feature>
<gene>
    <name evidence="2" type="ORF">HPB51_022568</name>
</gene>
<protein>
    <submittedName>
        <fullName evidence="2">Uncharacterized protein</fullName>
    </submittedName>
</protein>
<comment type="caution">
    <text evidence="2">The sequence shown here is derived from an EMBL/GenBank/DDBJ whole genome shotgun (WGS) entry which is preliminary data.</text>
</comment>